<evidence type="ECO:0000313" key="2">
    <source>
        <dbReference type="Proteomes" id="UP000008522"/>
    </source>
</evidence>
<evidence type="ECO:0000313" key="1">
    <source>
        <dbReference type="EMBL" id="AEM23028.1"/>
    </source>
</evidence>
<sequence>MEIQNLNKSRVGVIITVITQKNNRTIITKKTIKQNGWELE</sequence>
<dbReference type="EMBL" id="CP002874">
    <property type="protein sequence ID" value="AEM23028.1"/>
    <property type="molecule type" value="Genomic_DNA"/>
</dbReference>
<accession>G0EMY7</accession>
<dbReference type="Proteomes" id="UP000008522">
    <property type="component" value="Chromosome"/>
</dbReference>
<dbReference type="KEGG" id="bip:Bint_2424"/>
<name>G0EMY7_BRAIP</name>
<dbReference type="HOGENOM" id="CLU_3285931_0_0_12"/>
<proteinExistence type="predicted"/>
<organism evidence="1 2">
    <name type="scientific">Brachyspira intermedia (strain ATCC 51140 / PWS/A)</name>
    <name type="common">Serpulina intermedia</name>
    <dbReference type="NCBI Taxonomy" id="1045858"/>
    <lineage>
        <taxon>Bacteria</taxon>
        <taxon>Pseudomonadati</taxon>
        <taxon>Spirochaetota</taxon>
        <taxon>Spirochaetia</taxon>
        <taxon>Brachyspirales</taxon>
        <taxon>Brachyspiraceae</taxon>
        <taxon>Brachyspira</taxon>
    </lineage>
</organism>
<keyword evidence="2" id="KW-1185">Reference proteome</keyword>
<gene>
    <name evidence="1" type="ordered locus">Bint_2424</name>
</gene>
<dbReference type="AlphaFoldDB" id="G0EMY7"/>
<protein>
    <submittedName>
        <fullName evidence="1">Uncharacterized protein</fullName>
    </submittedName>
</protein>
<reference evidence="1 2" key="1">
    <citation type="journal article" date="2011" name="BMC Genomics">
        <title>Complete genome sequence of Brachyspira intermedia reveals unique genomic features in Brachyspira species and phage-mediated horizontal gene transfer.</title>
        <authorList>
            <person name="Hafstrom T."/>
            <person name="Jansson D.S."/>
            <person name="Segerman B."/>
        </authorList>
    </citation>
    <scope>NUCLEOTIDE SEQUENCE [LARGE SCALE GENOMIC DNA]</scope>
    <source>
        <strain evidence="2">ATCC 51140 / PWS/A</strain>
    </source>
</reference>